<evidence type="ECO:0000256" key="3">
    <source>
        <dbReference type="ARBA" id="ARBA00022723"/>
    </source>
</evidence>
<dbReference type="InterPro" id="IPR036291">
    <property type="entry name" value="NAD(P)-bd_dom_sf"/>
</dbReference>
<comment type="cofactor">
    <cofactor evidence="1">
        <name>Zn(2+)</name>
        <dbReference type="ChEBI" id="CHEBI:29105"/>
    </cofactor>
</comment>
<keyword evidence="4" id="KW-0862">Zinc</keyword>
<keyword evidence="5" id="KW-0560">Oxidoreductase</keyword>
<dbReference type="PANTHER" id="PTHR43350">
    <property type="entry name" value="NAD-DEPENDENT ALCOHOL DEHYDROGENASE"/>
    <property type="match status" value="1"/>
</dbReference>
<dbReference type="AlphaFoldDB" id="A0A1T2X0V4"/>
<dbReference type="Proteomes" id="UP000190188">
    <property type="component" value="Unassembled WGS sequence"/>
</dbReference>
<dbReference type="OrthoDB" id="9781031at2"/>
<dbReference type="CDD" id="cd08255">
    <property type="entry name" value="2-desacetyl-2-hydroxyethyl_bacteriochlorophyllide_like"/>
    <property type="match status" value="1"/>
</dbReference>
<evidence type="ECO:0000313" key="8">
    <source>
        <dbReference type="Proteomes" id="UP000190188"/>
    </source>
</evidence>
<keyword evidence="3" id="KW-0479">Metal-binding</keyword>
<dbReference type="InterPro" id="IPR011032">
    <property type="entry name" value="GroES-like_sf"/>
</dbReference>
<dbReference type="InterPro" id="IPR013154">
    <property type="entry name" value="ADH-like_N"/>
</dbReference>
<evidence type="ECO:0000259" key="6">
    <source>
        <dbReference type="SMART" id="SM00829"/>
    </source>
</evidence>
<reference evidence="7 8" key="1">
    <citation type="submission" date="2017-01" db="EMBL/GenBank/DDBJ databases">
        <title>Genome analysis of Paenibacillus selenitrireducens ES3-24.</title>
        <authorList>
            <person name="Xu D."/>
            <person name="Yao R."/>
            <person name="Zheng S."/>
        </authorList>
    </citation>
    <scope>NUCLEOTIDE SEQUENCE [LARGE SCALE GENOMIC DNA]</scope>
    <source>
        <strain evidence="7 8">ES3-24</strain>
    </source>
</reference>
<keyword evidence="8" id="KW-1185">Reference proteome</keyword>
<dbReference type="EMBL" id="MSZX01000016">
    <property type="protein sequence ID" value="OPA73510.1"/>
    <property type="molecule type" value="Genomic_DNA"/>
</dbReference>
<sequence>MKTIATQNGKIIIAEREKPVLLNGHVLIRTMYSAISPGTEMIFVRKGSEQPATLGYNAVGIVDQVGEGVDHIRAGQLVACYGAPYVHHAEWLAVPANLVAAVPDHVDPQEAAFAGLGAIAIHALRMADLRFGESVVIVGLGILGNLITQIAGAAAYRTVGLDVRGDRVAMLQERGFAHMYQDQAVMEARLTDAVGRFGADAVLHCASGPGEHLMNSSMKWIRDRGKIVIVGDLTAEFSRELMFGKEAQVLISRAGGPGRYDAQYERENRDYPIGYVRWTEGRNVEEYIRLLAEGRISIKKLITNVYAIDDAAEAYENYRKPTETIATVIKY</sequence>
<dbReference type="GO" id="GO:0016491">
    <property type="term" value="F:oxidoreductase activity"/>
    <property type="evidence" value="ECO:0007669"/>
    <property type="project" value="UniProtKB-KW"/>
</dbReference>
<name>A0A1T2X0V4_9BACL</name>
<evidence type="ECO:0000256" key="2">
    <source>
        <dbReference type="ARBA" id="ARBA00008072"/>
    </source>
</evidence>
<evidence type="ECO:0000313" key="7">
    <source>
        <dbReference type="EMBL" id="OPA73510.1"/>
    </source>
</evidence>
<dbReference type="RefSeq" id="WP_078502534.1">
    <property type="nucleotide sequence ID" value="NZ_MSZX01000016.1"/>
</dbReference>
<dbReference type="PANTHER" id="PTHR43350:SF19">
    <property type="entry name" value="D-GULOSIDE 3-DEHYDROGENASE"/>
    <property type="match status" value="1"/>
</dbReference>
<dbReference type="SUPFAM" id="SSF50129">
    <property type="entry name" value="GroES-like"/>
    <property type="match status" value="1"/>
</dbReference>
<comment type="similarity">
    <text evidence="2">Belongs to the zinc-containing alcohol dehydrogenase family.</text>
</comment>
<protein>
    <submittedName>
        <fullName evidence="7">Alcohol dehydrogenase</fullName>
    </submittedName>
</protein>
<dbReference type="SUPFAM" id="SSF51735">
    <property type="entry name" value="NAD(P)-binding Rossmann-fold domains"/>
    <property type="match status" value="1"/>
</dbReference>
<organism evidence="7 8">
    <name type="scientific">Paenibacillus selenitireducens</name>
    <dbReference type="NCBI Taxonomy" id="1324314"/>
    <lineage>
        <taxon>Bacteria</taxon>
        <taxon>Bacillati</taxon>
        <taxon>Bacillota</taxon>
        <taxon>Bacilli</taxon>
        <taxon>Bacillales</taxon>
        <taxon>Paenibacillaceae</taxon>
        <taxon>Paenibacillus</taxon>
    </lineage>
</organism>
<evidence type="ECO:0000256" key="5">
    <source>
        <dbReference type="ARBA" id="ARBA00023002"/>
    </source>
</evidence>
<dbReference type="GO" id="GO:0046872">
    <property type="term" value="F:metal ion binding"/>
    <property type="evidence" value="ECO:0007669"/>
    <property type="project" value="UniProtKB-KW"/>
</dbReference>
<dbReference type="STRING" id="1324314.BVG16_28175"/>
<dbReference type="Gene3D" id="3.40.50.720">
    <property type="entry name" value="NAD(P)-binding Rossmann-like Domain"/>
    <property type="match status" value="1"/>
</dbReference>
<dbReference type="Pfam" id="PF00107">
    <property type="entry name" value="ADH_zinc_N"/>
    <property type="match status" value="1"/>
</dbReference>
<gene>
    <name evidence="7" type="ORF">BVG16_28175</name>
</gene>
<evidence type="ECO:0000256" key="4">
    <source>
        <dbReference type="ARBA" id="ARBA00022833"/>
    </source>
</evidence>
<dbReference type="InterPro" id="IPR020843">
    <property type="entry name" value="ER"/>
</dbReference>
<comment type="caution">
    <text evidence="7">The sequence shown here is derived from an EMBL/GenBank/DDBJ whole genome shotgun (WGS) entry which is preliminary data.</text>
</comment>
<dbReference type="InterPro" id="IPR013149">
    <property type="entry name" value="ADH-like_C"/>
</dbReference>
<evidence type="ECO:0000256" key="1">
    <source>
        <dbReference type="ARBA" id="ARBA00001947"/>
    </source>
</evidence>
<dbReference type="Pfam" id="PF08240">
    <property type="entry name" value="ADH_N"/>
    <property type="match status" value="1"/>
</dbReference>
<dbReference type="SMART" id="SM00829">
    <property type="entry name" value="PKS_ER"/>
    <property type="match status" value="1"/>
</dbReference>
<feature type="domain" description="Enoyl reductase (ER)" evidence="6">
    <location>
        <begin position="6"/>
        <end position="327"/>
    </location>
</feature>
<proteinExistence type="inferred from homology"/>
<accession>A0A1T2X0V4</accession>
<dbReference type="Gene3D" id="3.90.180.10">
    <property type="entry name" value="Medium-chain alcohol dehydrogenases, catalytic domain"/>
    <property type="match status" value="2"/>
</dbReference>